<dbReference type="GO" id="GO:0005524">
    <property type="term" value="F:ATP binding"/>
    <property type="evidence" value="ECO:0007669"/>
    <property type="project" value="InterPro"/>
</dbReference>
<dbReference type="NCBIfam" id="NF045780">
    <property type="entry name" value="TrlF_fam_ATP"/>
    <property type="match status" value="1"/>
</dbReference>
<dbReference type="Gene3D" id="3.40.50.300">
    <property type="entry name" value="P-loop containing nucleotide triphosphate hydrolases"/>
    <property type="match status" value="2"/>
</dbReference>
<feature type="domain" description="ATPase AAA-type core" evidence="2">
    <location>
        <begin position="857"/>
        <end position="927"/>
    </location>
</feature>
<evidence type="ECO:0000313" key="4">
    <source>
        <dbReference type="Proteomes" id="UP000216991"/>
    </source>
</evidence>
<evidence type="ECO:0000256" key="1">
    <source>
        <dbReference type="SAM" id="Coils"/>
    </source>
</evidence>
<reference evidence="3 4" key="1">
    <citation type="submission" date="2017-07" db="EMBL/GenBank/DDBJ databases">
        <title>Sandarakinorhabdus cyanobacteriorum sp. nov., a novel bacterium isolated from cyanobacterial aggregates in a eutrophic lake.</title>
        <authorList>
            <person name="Cai H."/>
        </authorList>
    </citation>
    <scope>NUCLEOTIDE SEQUENCE [LARGE SCALE GENOMIC DNA]</scope>
    <source>
        <strain evidence="3 4">TH057</strain>
    </source>
</reference>
<dbReference type="OrthoDB" id="9791620at2"/>
<proteinExistence type="predicted"/>
<sequence length="991" mass="110767">MGGNSGSRWLRWDPHFHAPGTALNDQFGAAESDFDAYIKKIETSAPTIRAVGITDYYLLDTYERVRKAKKEDSRLAKVDLIFPNVELRLDFGLPKGGWINAHLLVCPDDPNHLKETRNFLAQLTFRADGTLYNCNEEGLIRLGQSVDSKLEGKAAIAMGATQFKVSFQQLQDVYRDLHWASKDRNILIAVAGSKTDGTSGLQGEAEGKIRQEVERFAHIIFASSPAQRDFWLGKKSLGPEVIRQRYGDLKPCIHGSDAHETDKVGEPDEDRLCWIKGEATFDALRQAVIDPGGRAYVGTTPPMQAPPSRVITRFELLNAPWATTPIIDLNPGLVTIIGARGSGKTALADAIAAGCDAAAEHLTEASFIYRAKPLLEGAEVRLTWGSGDEVDRKLLDYEYDPDFGGRYPSARYLSQKFVEKLCSADGMTDELMQEIERVIFDAQPATDGCLSFDELRDLRVSRFRAARDRDAAAVINLSDAIGLEREKKGQIVFLKAKIEQKEKLVKGFEDDRKKLVTSKDTQTRADALTVIINAIEKVNRNINYFVSTKEALLRLQDEVEGFHAFTAPENLRQAKANYTAARLEDADWEDFLQRYAGDVDTALKAKIATAQKNADDWRGKPPAALSDKTKSYLRDGADPNKATLASLEAERDRLQSLINIDEDARRKLVNLSQRIATENSELEAARAALTEAEGWHERSKEHDKNRRLAYIRVFQSVIAEEKVLNQLYKPLMERLQEGKGTLEKLSFTAARKADVGAWAAEGEKLFDLRRAGDFKGKGKIETWAATNMRAAWETGDAAAIEDALRHFADEWQNELVEVANVKKEDVVAYRGWLRRFAKWLYSSDHISLQYGVEYEGTDITKLSPGTRGIVLLLLYLALDTADDRPLIIDQPEENLDPKSIYDELVHLFTSSKAKRQIIMVTHNANLVVNTDADQIIVARAGTHTPGQLPPISYQSGGLDQEAMRQQVCNILEGGDDAFKQRARRLRVALER</sequence>
<dbReference type="GO" id="GO:0016887">
    <property type="term" value="F:ATP hydrolysis activity"/>
    <property type="evidence" value="ECO:0007669"/>
    <property type="project" value="InterPro"/>
</dbReference>
<evidence type="ECO:0000259" key="2">
    <source>
        <dbReference type="Pfam" id="PF13304"/>
    </source>
</evidence>
<dbReference type="InterPro" id="IPR054787">
    <property type="entry name" value="TrlF_ATPase"/>
</dbReference>
<dbReference type="PANTHER" id="PTHR32182">
    <property type="entry name" value="DNA REPLICATION AND REPAIR PROTEIN RECF"/>
    <property type="match status" value="1"/>
</dbReference>
<dbReference type="GO" id="GO:0006302">
    <property type="term" value="P:double-strand break repair"/>
    <property type="evidence" value="ECO:0007669"/>
    <property type="project" value="TreeGrafter"/>
</dbReference>
<keyword evidence="4" id="KW-1185">Reference proteome</keyword>
<dbReference type="InterPro" id="IPR027417">
    <property type="entry name" value="P-loop_NTPase"/>
</dbReference>
<dbReference type="Pfam" id="PF13304">
    <property type="entry name" value="AAA_21"/>
    <property type="match status" value="1"/>
</dbReference>
<dbReference type="EMBL" id="NOXT01000073">
    <property type="protein sequence ID" value="OYQ33948.1"/>
    <property type="molecule type" value="Genomic_DNA"/>
</dbReference>
<organism evidence="3 4">
    <name type="scientific">Sandarakinorhabdus cyanobacteriorum</name>
    <dbReference type="NCBI Taxonomy" id="1981098"/>
    <lineage>
        <taxon>Bacteria</taxon>
        <taxon>Pseudomonadati</taxon>
        <taxon>Pseudomonadota</taxon>
        <taxon>Alphaproteobacteria</taxon>
        <taxon>Sphingomonadales</taxon>
        <taxon>Sphingosinicellaceae</taxon>
        <taxon>Sandarakinorhabdus</taxon>
    </lineage>
</organism>
<dbReference type="AlphaFoldDB" id="A0A255YXP0"/>
<protein>
    <recommendedName>
        <fullName evidence="2">ATPase AAA-type core domain-containing protein</fullName>
    </recommendedName>
</protein>
<accession>A0A255YXP0</accession>
<evidence type="ECO:0000313" key="3">
    <source>
        <dbReference type="EMBL" id="OYQ33948.1"/>
    </source>
</evidence>
<feature type="coiled-coil region" evidence="1">
    <location>
        <begin position="644"/>
        <end position="688"/>
    </location>
</feature>
<dbReference type="Proteomes" id="UP000216991">
    <property type="component" value="Unassembled WGS sequence"/>
</dbReference>
<dbReference type="PANTHER" id="PTHR32182:SF22">
    <property type="entry name" value="ATP-DEPENDENT ENDONUCLEASE, OLD FAMILY-RELATED"/>
    <property type="match status" value="1"/>
</dbReference>
<dbReference type="GO" id="GO:0000731">
    <property type="term" value="P:DNA synthesis involved in DNA repair"/>
    <property type="evidence" value="ECO:0007669"/>
    <property type="project" value="TreeGrafter"/>
</dbReference>
<name>A0A255YXP0_9SPHN</name>
<dbReference type="InterPro" id="IPR003959">
    <property type="entry name" value="ATPase_AAA_core"/>
</dbReference>
<gene>
    <name evidence="3" type="ORF">CHU93_02750</name>
</gene>
<dbReference type="SUPFAM" id="SSF52540">
    <property type="entry name" value="P-loop containing nucleoside triphosphate hydrolases"/>
    <property type="match status" value="1"/>
</dbReference>
<comment type="caution">
    <text evidence="3">The sequence shown here is derived from an EMBL/GenBank/DDBJ whole genome shotgun (WGS) entry which is preliminary data.</text>
</comment>
<keyword evidence="1" id="KW-0175">Coiled coil</keyword>